<dbReference type="InterPro" id="IPR036249">
    <property type="entry name" value="Thioredoxin-like_sf"/>
</dbReference>
<dbReference type="NCBIfam" id="NF006960">
    <property type="entry name" value="PRK09437.1"/>
    <property type="match status" value="1"/>
</dbReference>
<evidence type="ECO:0000256" key="1">
    <source>
        <dbReference type="ARBA" id="ARBA00003330"/>
    </source>
</evidence>
<accession>A0A2W5SPE4</accession>
<comment type="catalytic activity">
    <reaction evidence="12">
        <text>a hydroperoxide + [thioredoxin]-dithiol = an alcohol + [thioredoxin]-disulfide + H2O</text>
        <dbReference type="Rhea" id="RHEA:62620"/>
        <dbReference type="Rhea" id="RHEA-COMP:10698"/>
        <dbReference type="Rhea" id="RHEA-COMP:10700"/>
        <dbReference type="ChEBI" id="CHEBI:15377"/>
        <dbReference type="ChEBI" id="CHEBI:29950"/>
        <dbReference type="ChEBI" id="CHEBI:30879"/>
        <dbReference type="ChEBI" id="CHEBI:35924"/>
        <dbReference type="ChEBI" id="CHEBI:50058"/>
        <dbReference type="EC" id="1.11.1.24"/>
    </reaction>
</comment>
<dbReference type="InterPro" id="IPR000866">
    <property type="entry name" value="AhpC/TSA"/>
</dbReference>
<dbReference type="AlphaFoldDB" id="A0A2W5SPE4"/>
<evidence type="ECO:0000256" key="2">
    <source>
        <dbReference type="ARBA" id="ARBA00011245"/>
    </source>
</evidence>
<evidence type="ECO:0000256" key="14">
    <source>
        <dbReference type="SAM" id="MobiDB-lite"/>
    </source>
</evidence>
<dbReference type="PANTHER" id="PTHR42801:SF4">
    <property type="entry name" value="AHPC_TSA FAMILY PROTEIN"/>
    <property type="match status" value="1"/>
</dbReference>
<dbReference type="CDD" id="cd03017">
    <property type="entry name" value="PRX_BCP"/>
    <property type="match status" value="1"/>
</dbReference>
<protein>
    <recommendedName>
        <fullName evidence="3">thioredoxin-dependent peroxiredoxin</fullName>
        <ecNumber evidence="3">1.11.1.24</ecNumber>
    </recommendedName>
    <alternativeName>
        <fullName evidence="11">Bacterioferritin comigratory protein</fullName>
    </alternativeName>
    <alternativeName>
        <fullName evidence="9">Thioredoxin peroxidase</fullName>
    </alternativeName>
</protein>
<evidence type="ECO:0000313" key="17">
    <source>
        <dbReference type="Proteomes" id="UP000249432"/>
    </source>
</evidence>
<dbReference type="GO" id="GO:0005737">
    <property type="term" value="C:cytoplasm"/>
    <property type="evidence" value="ECO:0007669"/>
    <property type="project" value="TreeGrafter"/>
</dbReference>
<keyword evidence="6" id="KW-0560">Oxidoreductase</keyword>
<feature type="region of interest" description="Disordered" evidence="14">
    <location>
        <begin position="1"/>
        <end position="37"/>
    </location>
</feature>
<evidence type="ECO:0000256" key="8">
    <source>
        <dbReference type="ARBA" id="ARBA00023284"/>
    </source>
</evidence>
<sequence>MSGSESRTQPSAEQNSSTPRRLEKGDPAPQFSLTSDAQTQVSLSDYSGKKVLVYFYPRANTPGCTKEACDFRDNLSVLADAGIDVVGISPDSPEKLTKFKEKYELPFPLLSDPDKEVMKAWGAFGEKKNYGKLIHGVIRSTFVVGEDQTIELAKYNVRATGHVVRILKDLGLSSK</sequence>
<dbReference type="PIRSF" id="PIRSF000239">
    <property type="entry name" value="AHPC"/>
    <property type="match status" value="1"/>
</dbReference>
<reference evidence="16 17" key="1">
    <citation type="submission" date="2017-08" db="EMBL/GenBank/DDBJ databases">
        <title>Infants hospitalized years apart are colonized by the same room-sourced microbial strains.</title>
        <authorList>
            <person name="Brooks B."/>
            <person name="Olm M.R."/>
            <person name="Firek B.A."/>
            <person name="Baker R."/>
            <person name="Thomas B.C."/>
            <person name="Morowitz M.J."/>
            <person name="Banfield J.F."/>
        </authorList>
    </citation>
    <scope>NUCLEOTIDE SEQUENCE [LARGE SCALE GENOMIC DNA]</scope>
    <source>
        <strain evidence="16">S2_003_000_R1_3</strain>
    </source>
</reference>
<comment type="similarity">
    <text evidence="10">Belongs to the peroxiredoxin family. BCP/PrxQ subfamily.</text>
</comment>
<evidence type="ECO:0000256" key="6">
    <source>
        <dbReference type="ARBA" id="ARBA00023002"/>
    </source>
</evidence>
<evidence type="ECO:0000256" key="3">
    <source>
        <dbReference type="ARBA" id="ARBA00013017"/>
    </source>
</evidence>
<dbReference type="Proteomes" id="UP000249432">
    <property type="component" value="Unassembled WGS sequence"/>
</dbReference>
<evidence type="ECO:0000256" key="11">
    <source>
        <dbReference type="ARBA" id="ARBA00041373"/>
    </source>
</evidence>
<comment type="caution">
    <text evidence="16">The sequence shown here is derived from an EMBL/GenBank/DDBJ whole genome shotgun (WGS) entry which is preliminary data.</text>
</comment>
<dbReference type="GO" id="GO:0034599">
    <property type="term" value="P:cellular response to oxidative stress"/>
    <property type="evidence" value="ECO:0007669"/>
    <property type="project" value="TreeGrafter"/>
</dbReference>
<evidence type="ECO:0000256" key="12">
    <source>
        <dbReference type="ARBA" id="ARBA00049091"/>
    </source>
</evidence>
<dbReference type="SUPFAM" id="SSF52833">
    <property type="entry name" value="Thioredoxin-like"/>
    <property type="match status" value="1"/>
</dbReference>
<dbReference type="InterPro" id="IPR050924">
    <property type="entry name" value="Peroxiredoxin_BCP/PrxQ"/>
</dbReference>
<evidence type="ECO:0000256" key="9">
    <source>
        <dbReference type="ARBA" id="ARBA00032824"/>
    </source>
</evidence>
<keyword evidence="5" id="KW-0049">Antioxidant</keyword>
<evidence type="ECO:0000313" key="16">
    <source>
        <dbReference type="EMBL" id="PZR03607.1"/>
    </source>
</evidence>
<comment type="function">
    <text evidence="1">Thiol-specific peroxidase that catalyzes the reduction of hydrogen peroxide and organic hydroperoxides to water and alcohols, respectively. Plays a role in cell protection against oxidative stress by detoxifying peroxides and as sensor of hydrogen peroxide-mediated signaling events.</text>
</comment>
<gene>
    <name evidence="16" type="ORF">DI525_09460</name>
</gene>
<organism evidence="16 17">
    <name type="scientific">Corynebacterium kroppenstedtii</name>
    <dbReference type="NCBI Taxonomy" id="161879"/>
    <lineage>
        <taxon>Bacteria</taxon>
        <taxon>Bacillati</taxon>
        <taxon>Actinomycetota</taxon>
        <taxon>Actinomycetes</taxon>
        <taxon>Mycobacteriales</taxon>
        <taxon>Corynebacteriaceae</taxon>
        <taxon>Corynebacterium</taxon>
    </lineage>
</organism>
<keyword evidence="7" id="KW-1015">Disulfide bond</keyword>
<dbReference type="EC" id="1.11.1.24" evidence="3"/>
<proteinExistence type="inferred from homology"/>
<comment type="subunit">
    <text evidence="2">Monomer.</text>
</comment>
<dbReference type="Pfam" id="PF00578">
    <property type="entry name" value="AhpC-TSA"/>
    <property type="match status" value="1"/>
</dbReference>
<keyword evidence="4 16" id="KW-0575">Peroxidase</keyword>
<dbReference type="RefSeq" id="WP_303735460.1">
    <property type="nucleotide sequence ID" value="NZ_CAKZHK010000007.1"/>
</dbReference>
<evidence type="ECO:0000256" key="13">
    <source>
        <dbReference type="PIRSR" id="PIRSR000239-1"/>
    </source>
</evidence>
<dbReference type="EMBL" id="QFRA01000033">
    <property type="protein sequence ID" value="PZR03607.1"/>
    <property type="molecule type" value="Genomic_DNA"/>
</dbReference>
<evidence type="ECO:0000259" key="15">
    <source>
        <dbReference type="PROSITE" id="PS51352"/>
    </source>
</evidence>
<dbReference type="PROSITE" id="PS51352">
    <property type="entry name" value="THIOREDOXIN_2"/>
    <property type="match status" value="1"/>
</dbReference>
<feature type="domain" description="Thioredoxin" evidence="15">
    <location>
        <begin position="22"/>
        <end position="172"/>
    </location>
</feature>
<evidence type="ECO:0000256" key="10">
    <source>
        <dbReference type="ARBA" id="ARBA00038489"/>
    </source>
</evidence>
<feature type="compositionally biased region" description="Polar residues" evidence="14">
    <location>
        <begin position="1"/>
        <end position="19"/>
    </location>
</feature>
<keyword evidence="8" id="KW-0676">Redox-active center</keyword>
<dbReference type="GO" id="GO:0045454">
    <property type="term" value="P:cell redox homeostasis"/>
    <property type="evidence" value="ECO:0007669"/>
    <property type="project" value="TreeGrafter"/>
</dbReference>
<evidence type="ECO:0000256" key="5">
    <source>
        <dbReference type="ARBA" id="ARBA00022862"/>
    </source>
</evidence>
<dbReference type="PANTHER" id="PTHR42801">
    <property type="entry name" value="THIOREDOXIN-DEPENDENT PEROXIDE REDUCTASE"/>
    <property type="match status" value="1"/>
</dbReference>
<dbReference type="FunFam" id="3.40.30.10:FF:000007">
    <property type="entry name" value="Thioredoxin-dependent thiol peroxidase"/>
    <property type="match status" value="1"/>
</dbReference>
<dbReference type="InterPro" id="IPR024706">
    <property type="entry name" value="Peroxiredoxin_AhpC-typ"/>
</dbReference>
<evidence type="ECO:0000256" key="4">
    <source>
        <dbReference type="ARBA" id="ARBA00022559"/>
    </source>
</evidence>
<dbReference type="InterPro" id="IPR013766">
    <property type="entry name" value="Thioredoxin_domain"/>
</dbReference>
<feature type="active site" description="Cysteine sulfenic acid (-SOH) intermediate; for peroxidase activity" evidence="13">
    <location>
        <position position="64"/>
    </location>
</feature>
<dbReference type="GO" id="GO:0008379">
    <property type="term" value="F:thioredoxin peroxidase activity"/>
    <property type="evidence" value="ECO:0007669"/>
    <property type="project" value="TreeGrafter"/>
</dbReference>
<dbReference type="Gene3D" id="3.40.30.10">
    <property type="entry name" value="Glutaredoxin"/>
    <property type="match status" value="1"/>
</dbReference>
<name>A0A2W5SPE4_9CORY</name>
<evidence type="ECO:0000256" key="7">
    <source>
        <dbReference type="ARBA" id="ARBA00023157"/>
    </source>
</evidence>